<keyword evidence="1" id="KW-0472">Membrane</keyword>
<dbReference type="RefSeq" id="WP_128753346.1">
    <property type="nucleotide sequence ID" value="NZ_CP035282.1"/>
</dbReference>
<gene>
    <name evidence="3" type="ORF">EQM13_17245</name>
</gene>
<feature type="transmembrane region" description="Helical" evidence="1">
    <location>
        <begin position="178"/>
        <end position="196"/>
    </location>
</feature>
<feature type="transmembrane region" description="Helical" evidence="1">
    <location>
        <begin position="49"/>
        <end position="72"/>
    </location>
</feature>
<dbReference type="PANTHER" id="PTHR14969:SF13">
    <property type="entry name" value="AT30094P"/>
    <property type="match status" value="1"/>
</dbReference>
<dbReference type="Proteomes" id="UP000287969">
    <property type="component" value="Chromosome"/>
</dbReference>
<keyword evidence="1" id="KW-1133">Transmembrane helix</keyword>
<dbReference type="Pfam" id="PF01569">
    <property type="entry name" value="PAP2"/>
    <property type="match status" value="1"/>
</dbReference>
<sequence>MNRRKIWFVIVPIILFVMLAICLKAEIVTRFEGWAYEEASENMSSALTLVMKGITHLGDPAVIIIFCLTLFIRSKTRKNIALPVSIAVMSSAVLNITLKHIFARSRPNILQLISETGYSFPSGHAMNNASLYVMLILLIWKYDESTSLKIIFSSICIILTVLIGWSRIYLGVHYASDILGGWLFGFALSTFVYFLWNNKLSR</sequence>
<dbReference type="AlphaFoldDB" id="A0A410QGW5"/>
<evidence type="ECO:0000313" key="3">
    <source>
        <dbReference type="EMBL" id="QAT63186.1"/>
    </source>
</evidence>
<dbReference type="PANTHER" id="PTHR14969">
    <property type="entry name" value="SPHINGOSINE-1-PHOSPHATE PHOSPHOHYDROLASE"/>
    <property type="match status" value="1"/>
</dbReference>
<evidence type="ECO:0000259" key="2">
    <source>
        <dbReference type="SMART" id="SM00014"/>
    </source>
</evidence>
<dbReference type="OrthoDB" id="9789113at2"/>
<feature type="transmembrane region" description="Helical" evidence="1">
    <location>
        <begin position="79"/>
        <end position="98"/>
    </location>
</feature>
<dbReference type="CDD" id="cd03392">
    <property type="entry name" value="PAP2_like_2"/>
    <property type="match status" value="1"/>
</dbReference>
<feature type="transmembrane region" description="Helical" evidence="1">
    <location>
        <begin position="150"/>
        <end position="172"/>
    </location>
</feature>
<evidence type="ECO:0000256" key="1">
    <source>
        <dbReference type="SAM" id="Phobius"/>
    </source>
</evidence>
<feature type="transmembrane region" description="Helical" evidence="1">
    <location>
        <begin position="118"/>
        <end position="138"/>
    </location>
</feature>
<dbReference type="SUPFAM" id="SSF48317">
    <property type="entry name" value="Acid phosphatase/Vanadium-dependent haloperoxidase"/>
    <property type="match status" value="1"/>
</dbReference>
<keyword evidence="4" id="KW-1185">Reference proteome</keyword>
<dbReference type="SMART" id="SM00014">
    <property type="entry name" value="acidPPc"/>
    <property type="match status" value="1"/>
</dbReference>
<dbReference type="EMBL" id="CP035282">
    <property type="protein sequence ID" value="QAT63186.1"/>
    <property type="molecule type" value="Genomic_DNA"/>
</dbReference>
<accession>A0A410QGW5</accession>
<name>A0A410QGW5_9FIRM</name>
<proteinExistence type="predicted"/>
<dbReference type="Gene3D" id="1.20.144.10">
    <property type="entry name" value="Phosphatidic acid phosphatase type 2/haloperoxidase"/>
    <property type="match status" value="2"/>
</dbReference>
<evidence type="ECO:0000313" key="4">
    <source>
        <dbReference type="Proteomes" id="UP000287969"/>
    </source>
</evidence>
<organism evidence="3 4">
    <name type="scientific">Acidilutibacter cellobiosedens</name>
    <dbReference type="NCBI Taxonomy" id="2507161"/>
    <lineage>
        <taxon>Bacteria</taxon>
        <taxon>Bacillati</taxon>
        <taxon>Bacillota</taxon>
        <taxon>Tissierellia</taxon>
        <taxon>Tissierellales</taxon>
        <taxon>Acidilutibacteraceae</taxon>
        <taxon>Acidilutibacter</taxon>
    </lineage>
</organism>
<feature type="domain" description="Phosphatidic acid phosphatase type 2/haloperoxidase" evidence="2">
    <location>
        <begin position="82"/>
        <end position="193"/>
    </location>
</feature>
<dbReference type="InterPro" id="IPR036938">
    <property type="entry name" value="PAP2/HPO_sf"/>
</dbReference>
<dbReference type="KEGG" id="spoa:EQM13_17245"/>
<dbReference type="InterPro" id="IPR000326">
    <property type="entry name" value="PAP2/HPO"/>
</dbReference>
<keyword evidence="1" id="KW-0812">Transmembrane</keyword>
<reference evidence="4" key="1">
    <citation type="submission" date="2019-01" db="EMBL/GenBank/DDBJ databases">
        <title>Draft genomes of a novel of Sporanaerobacter strains.</title>
        <authorList>
            <person name="Ma S."/>
        </authorList>
    </citation>
    <scope>NUCLEOTIDE SEQUENCE [LARGE SCALE GENOMIC DNA]</scope>
    <source>
        <strain evidence="4">NJN-17</strain>
    </source>
</reference>
<protein>
    <submittedName>
        <fullName evidence="3">Phosphatase PAP2 family protein</fullName>
    </submittedName>
</protein>